<dbReference type="PANTHER" id="PTHR30543:SF21">
    <property type="entry name" value="NAD(P)H-DEPENDENT FMN REDUCTASE LOT6"/>
    <property type="match status" value="1"/>
</dbReference>
<evidence type="ECO:0000259" key="1">
    <source>
        <dbReference type="Pfam" id="PF03358"/>
    </source>
</evidence>
<dbReference type="PANTHER" id="PTHR30543">
    <property type="entry name" value="CHROMATE REDUCTASE"/>
    <property type="match status" value="1"/>
</dbReference>
<dbReference type="AlphaFoldDB" id="A0A6I4TWI4"/>
<reference evidence="2 3" key="1">
    <citation type="submission" date="2019-12" db="EMBL/GenBank/DDBJ databases">
        <title>Genomic-based taxomic classification of the family Erythrobacteraceae.</title>
        <authorList>
            <person name="Xu L."/>
        </authorList>
    </citation>
    <scope>NUCLEOTIDE SEQUENCE [LARGE SCALE GENOMIC DNA]</scope>
    <source>
        <strain evidence="2 3">S36</strain>
    </source>
</reference>
<dbReference type="Proteomes" id="UP000469430">
    <property type="component" value="Unassembled WGS sequence"/>
</dbReference>
<name>A0A6I4TWI4_9SPHN</name>
<comment type="caution">
    <text evidence="2">The sequence shown here is derived from an EMBL/GenBank/DDBJ whole genome shotgun (WGS) entry which is preliminary data.</text>
</comment>
<evidence type="ECO:0000313" key="3">
    <source>
        <dbReference type="Proteomes" id="UP000469430"/>
    </source>
</evidence>
<dbReference type="InterPro" id="IPR029039">
    <property type="entry name" value="Flavoprotein-like_sf"/>
</dbReference>
<dbReference type="GO" id="GO:0005829">
    <property type="term" value="C:cytosol"/>
    <property type="evidence" value="ECO:0007669"/>
    <property type="project" value="TreeGrafter"/>
</dbReference>
<dbReference type="Gene3D" id="3.40.50.360">
    <property type="match status" value="1"/>
</dbReference>
<dbReference type="InterPro" id="IPR050712">
    <property type="entry name" value="NAD(P)H-dep_reductase"/>
</dbReference>
<dbReference type="SUPFAM" id="SSF52218">
    <property type="entry name" value="Flavoproteins"/>
    <property type="match status" value="1"/>
</dbReference>
<sequence>MSRPTLIALSGSIRSQSFSTAILHTLAEKLADRIDIRVLTLENVPLYNQDLDTDEAPAGVAELRQAIKDADGVIIASPEYNHGISGVLKNALDWASRPMGKAALAGKTAFTLSSSPGGVGGARAHAQLNETLAAIGVRQVLHPQAVIPAVHEKIAEGRLTDQRILNFLVDGVDALLKDIEKPGSADTQED</sequence>
<proteinExistence type="predicted"/>
<feature type="domain" description="NADPH-dependent FMN reductase-like" evidence="1">
    <location>
        <begin position="5"/>
        <end position="150"/>
    </location>
</feature>
<evidence type="ECO:0000313" key="2">
    <source>
        <dbReference type="EMBL" id="MXO99579.1"/>
    </source>
</evidence>
<dbReference type="GO" id="GO:0010181">
    <property type="term" value="F:FMN binding"/>
    <property type="evidence" value="ECO:0007669"/>
    <property type="project" value="TreeGrafter"/>
</dbReference>
<gene>
    <name evidence="2" type="ORF">GRI97_11330</name>
</gene>
<organism evidence="2 3">
    <name type="scientific">Croceibacterium xixiisoli</name>
    <dbReference type="NCBI Taxonomy" id="1476466"/>
    <lineage>
        <taxon>Bacteria</taxon>
        <taxon>Pseudomonadati</taxon>
        <taxon>Pseudomonadota</taxon>
        <taxon>Alphaproteobacteria</taxon>
        <taxon>Sphingomonadales</taxon>
        <taxon>Erythrobacteraceae</taxon>
        <taxon>Croceibacterium</taxon>
    </lineage>
</organism>
<dbReference type="RefSeq" id="WP_161391291.1">
    <property type="nucleotide sequence ID" value="NZ_JBHSCP010000001.1"/>
</dbReference>
<dbReference type="EMBL" id="WTYJ01000002">
    <property type="protein sequence ID" value="MXO99579.1"/>
    <property type="molecule type" value="Genomic_DNA"/>
</dbReference>
<accession>A0A6I4TWI4</accession>
<dbReference type="InterPro" id="IPR005025">
    <property type="entry name" value="FMN_Rdtase-like_dom"/>
</dbReference>
<dbReference type="GO" id="GO:0016491">
    <property type="term" value="F:oxidoreductase activity"/>
    <property type="evidence" value="ECO:0007669"/>
    <property type="project" value="InterPro"/>
</dbReference>
<protein>
    <submittedName>
        <fullName evidence="2">NAD(P)H-dependent oxidoreductase</fullName>
    </submittedName>
</protein>
<keyword evidence="3" id="KW-1185">Reference proteome</keyword>
<dbReference type="Pfam" id="PF03358">
    <property type="entry name" value="FMN_red"/>
    <property type="match status" value="1"/>
</dbReference>
<dbReference type="OrthoDB" id="9812295at2"/>